<feature type="repeat" description="PPR" evidence="3">
    <location>
        <begin position="43"/>
        <end position="77"/>
    </location>
</feature>
<evidence type="ECO:0008006" key="6">
    <source>
        <dbReference type="Google" id="ProtNLM"/>
    </source>
</evidence>
<feature type="repeat" description="PPR" evidence="3">
    <location>
        <begin position="114"/>
        <end position="148"/>
    </location>
</feature>
<comment type="caution">
    <text evidence="5">The sequence shown here is derived from an EMBL/GenBank/DDBJ whole genome shotgun (WGS) entry which is preliminary data.</text>
</comment>
<feature type="repeat" description="PPR" evidence="3">
    <location>
        <begin position="149"/>
        <end position="183"/>
    </location>
</feature>
<evidence type="ECO:0000256" key="1">
    <source>
        <dbReference type="ARBA" id="ARBA00007626"/>
    </source>
</evidence>
<evidence type="ECO:0000313" key="5">
    <source>
        <dbReference type="EMBL" id="KZM88284.1"/>
    </source>
</evidence>
<dbReference type="Pfam" id="PF13812">
    <property type="entry name" value="PPR_3"/>
    <property type="match status" value="1"/>
</dbReference>
<dbReference type="Gramene" id="KZM88284">
    <property type="protein sequence ID" value="KZM88284"/>
    <property type="gene ID" value="DCAR_025359"/>
</dbReference>
<comment type="similarity">
    <text evidence="1">Belongs to the PPR family. P subfamily.</text>
</comment>
<dbReference type="InterPro" id="IPR002885">
    <property type="entry name" value="PPR_rpt"/>
</dbReference>
<dbReference type="Pfam" id="PF01535">
    <property type="entry name" value="PPR"/>
    <property type="match status" value="2"/>
</dbReference>
<keyword evidence="4" id="KW-0472">Membrane</keyword>
<reference evidence="5" key="1">
    <citation type="journal article" date="2016" name="Nat. Genet.">
        <title>A high-quality carrot genome assembly provides new insights into carotenoid accumulation and asterid genome evolution.</title>
        <authorList>
            <person name="Iorizzo M."/>
            <person name="Ellison S."/>
            <person name="Senalik D."/>
            <person name="Zeng P."/>
            <person name="Satapoomin P."/>
            <person name="Huang J."/>
            <person name="Bowman M."/>
            <person name="Iovene M."/>
            <person name="Sanseverino W."/>
            <person name="Cavagnaro P."/>
            <person name="Yildiz M."/>
            <person name="Macko-Podgorni A."/>
            <person name="Moranska E."/>
            <person name="Grzebelus E."/>
            <person name="Grzebelus D."/>
            <person name="Ashrafi H."/>
            <person name="Zheng Z."/>
            <person name="Cheng S."/>
            <person name="Spooner D."/>
            <person name="Van Deynze A."/>
            <person name="Simon P."/>
        </authorList>
    </citation>
    <scope>NUCLEOTIDE SEQUENCE [LARGE SCALE GENOMIC DNA]</scope>
    <source>
        <tissue evidence="5">Leaf</tissue>
    </source>
</reference>
<dbReference type="NCBIfam" id="TIGR00756">
    <property type="entry name" value="PPR"/>
    <property type="match status" value="5"/>
</dbReference>
<keyword evidence="2" id="KW-0677">Repeat</keyword>
<keyword evidence="4" id="KW-0812">Transmembrane</keyword>
<dbReference type="SUPFAM" id="SSF81901">
    <property type="entry name" value="HCP-like"/>
    <property type="match status" value="1"/>
</dbReference>
<dbReference type="PANTHER" id="PTHR47938">
    <property type="entry name" value="RESPIRATORY COMPLEX I CHAPERONE (CIA84), PUTATIVE (AFU_ORTHOLOGUE AFUA_2G06020)-RELATED"/>
    <property type="match status" value="1"/>
</dbReference>
<dbReference type="GO" id="GO:0003729">
    <property type="term" value="F:mRNA binding"/>
    <property type="evidence" value="ECO:0007669"/>
    <property type="project" value="TreeGrafter"/>
</dbReference>
<feature type="repeat" description="PPR" evidence="3">
    <location>
        <begin position="238"/>
        <end position="272"/>
    </location>
</feature>
<dbReference type="Gene3D" id="1.25.40.10">
    <property type="entry name" value="Tetratricopeptide repeat domain"/>
    <property type="match status" value="3"/>
</dbReference>
<gene>
    <name evidence="5" type="ORF">DCAR_025359</name>
</gene>
<accession>A0A164U0V3</accession>
<dbReference type="OMA" id="WIFMLLM"/>
<organism evidence="5">
    <name type="scientific">Daucus carota subsp. sativus</name>
    <name type="common">Carrot</name>
    <dbReference type="NCBI Taxonomy" id="79200"/>
    <lineage>
        <taxon>Eukaryota</taxon>
        <taxon>Viridiplantae</taxon>
        <taxon>Streptophyta</taxon>
        <taxon>Embryophyta</taxon>
        <taxon>Tracheophyta</taxon>
        <taxon>Spermatophyta</taxon>
        <taxon>Magnoliopsida</taxon>
        <taxon>eudicotyledons</taxon>
        <taxon>Gunneridae</taxon>
        <taxon>Pentapetalae</taxon>
        <taxon>asterids</taxon>
        <taxon>campanulids</taxon>
        <taxon>Apiales</taxon>
        <taxon>Apiaceae</taxon>
        <taxon>Apioideae</taxon>
        <taxon>Scandiceae</taxon>
        <taxon>Daucinae</taxon>
        <taxon>Daucus</taxon>
        <taxon>Daucus sect. Daucus</taxon>
    </lineage>
</organism>
<dbReference type="InterPro" id="IPR011990">
    <property type="entry name" value="TPR-like_helical_dom_sf"/>
</dbReference>
<feature type="transmembrane region" description="Helical" evidence="4">
    <location>
        <begin position="186"/>
        <end position="206"/>
    </location>
</feature>
<protein>
    <recommendedName>
        <fullName evidence="6">Pentacotripeptide-repeat region of PRORP domain-containing protein</fullName>
    </recommendedName>
</protein>
<dbReference type="PROSITE" id="PS51375">
    <property type="entry name" value="PPR"/>
    <property type="match status" value="5"/>
</dbReference>
<proteinExistence type="inferred from homology"/>
<dbReference type="Pfam" id="PF13041">
    <property type="entry name" value="PPR_2"/>
    <property type="match status" value="1"/>
</dbReference>
<sequence>MQRTRKISFASYSSYIKHMGKSLDPVKALEIYDSITDESTRNHVSVCNSVLSCLVRSGKYDSSVKLFHQMKRDGLSPDIVTYSTLLAGCSKIQNGYSKALDLVQELKYNGLVMDSITYGTLLDVCASNNQCEEAEKYFELMKDEGHTPNVFHYGSLINAYSVKGNYKKADELIVNMKDVGLVPNKIYVAWIFMLLMLCFPSVWQVILTSLLKVYVKGGLFDKARELLNDLDAAGHAQNEIPYCILMDGLAKAGQIQEAKSVFDEMNEKNVKSGMASDRCSS</sequence>
<feature type="repeat" description="PPR" evidence="3">
    <location>
        <begin position="78"/>
        <end position="113"/>
    </location>
</feature>
<evidence type="ECO:0000256" key="4">
    <source>
        <dbReference type="SAM" id="Phobius"/>
    </source>
</evidence>
<dbReference type="PANTHER" id="PTHR47938:SF35">
    <property type="entry name" value="PENTATRICOPEPTIDE REPEAT-CONTAINING PROTEIN 4, MITOCHONDRIAL-RELATED"/>
    <property type="match status" value="1"/>
</dbReference>
<evidence type="ECO:0000256" key="2">
    <source>
        <dbReference type="ARBA" id="ARBA00022737"/>
    </source>
</evidence>
<dbReference type="EMBL" id="LNRQ01000007">
    <property type="protein sequence ID" value="KZM88284.1"/>
    <property type="molecule type" value="Genomic_DNA"/>
</dbReference>
<evidence type="ECO:0000256" key="3">
    <source>
        <dbReference type="PROSITE-ProRule" id="PRU00708"/>
    </source>
</evidence>
<name>A0A164U0V3_DAUCS</name>
<dbReference type="AlphaFoldDB" id="A0A164U0V3"/>
<keyword evidence="4" id="KW-1133">Transmembrane helix</keyword>